<evidence type="ECO:0000313" key="3">
    <source>
        <dbReference type="Proteomes" id="UP000287651"/>
    </source>
</evidence>
<gene>
    <name evidence="2" type="ORF">B296_00008736</name>
</gene>
<evidence type="ECO:0000256" key="1">
    <source>
        <dbReference type="SAM" id="MobiDB-lite"/>
    </source>
</evidence>
<proteinExistence type="predicted"/>
<name>A0A426ZDM2_ENSVE</name>
<protein>
    <submittedName>
        <fullName evidence="2">Uncharacterized protein</fullName>
    </submittedName>
</protein>
<dbReference type="AlphaFoldDB" id="A0A426ZDM2"/>
<feature type="compositionally biased region" description="Basic residues" evidence="1">
    <location>
        <begin position="154"/>
        <end position="170"/>
    </location>
</feature>
<comment type="caution">
    <text evidence="2">The sequence shown here is derived from an EMBL/GenBank/DDBJ whole genome shotgun (WGS) entry which is preliminary data.</text>
</comment>
<dbReference type="EMBL" id="AMZH03007135">
    <property type="protein sequence ID" value="RRT62074.1"/>
    <property type="molecule type" value="Genomic_DNA"/>
</dbReference>
<feature type="region of interest" description="Disordered" evidence="1">
    <location>
        <begin position="145"/>
        <end position="187"/>
    </location>
</feature>
<accession>A0A426ZDM2</accession>
<evidence type="ECO:0000313" key="2">
    <source>
        <dbReference type="EMBL" id="RRT62074.1"/>
    </source>
</evidence>
<reference evidence="2 3" key="1">
    <citation type="journal article" date="2014" name="Agronomy (Basel)">
        <title>A Draft Genome Sequence for Ensete ventricosum, the Drought-Tolerant Tree Against Hunger.</title>
        <authorList>
            <person name="Harrison J."/>
            <person name="Moore K.A."/>
            <person name="Paszkiewicz K."/>
            <person name="Jones T."/>
            <person name="Grant M."/>
            <person name="Ambacheew D."/>
            <person name="Muzemil S."/>
            <person name="Studholme D.J."/>
        </authorList>
    </citation>
    <scope>NUCLEOTIDE SEQUENCE [LARGE SCALE GENOMIC DNA]</scope>
</reference>
<sequence length="187" mass="21281">MGRCDQSYVCFLISPRHRQPEDAGTKTREAVRASVASTSAAGLNQRILAAMKWPPLVCLRRSSSDPCATPRHATPWRRRLATQGSSRTGCRLILESSSAVAEHSAAITKYKRLSRSTRSPDERPRQQRASGARWLLPHFFLRKAGEVPRETNKGKTKKTEKKKMMKKKKSWSSWLPDPTRRWPVQGW</sequence>
<organism evidence="2 3">
    <name type="scientific">Ensete ventricosum</name>
    <name type="common">Abyssinian banana</name>
    <name type="synonym">Musa ensete</name>
    <dbReference type="NCBI Taxonomy" id="4639"/>
    <lineage>
        <taxon>Eukaryota</taxon>
        <taxon>Viridiplantae</taxon>
        <taxon>Streptophyta</taxon>
        <taxon>Embryophyta</taxon>
        <taxon>Tracheophyta</taxon>
        <taxon>Spermatophyta</taxon>
        <taxon>Magnoliopsida</taxon>
        <taxon>Liliopsida</taxon>
        <taxon>Zingiberales</taxon>
        <taxon>Musaceae</taxon>
        <taxon>Ensete</taxon>
    </lineage>
</organism>
<dbReference type="Proteomes" id="UP000287651">
    <property type="component" value="Unassembled WGS sequence"/>
</dbReference>